<name>F2NSB2_TRES6</name>
<dbReference type="GO" id="GO:0032259">
    <property type="term" value="P:methylation"/>
    <property type="evidence" value="ECO:0007669"/>
    <property type="project" value="UniProtKB-KW"/>
</dbReference>
<dbReference type="EMBL" id="CP002631">
    <property type="protein sequence ID" value="AEB14548.1"/>
    <property type="molecule type" value="Genomic_DNA"/>
</dbReference>
<protein>
    <submittedName>
        <fullName evidence="4">Methyltransferase type 12</fullName>
    </submittedName>
</protein>
<dbReference type="PANTHER" id="PTHR43861:SF1">
    <property type="entry name" value="TRANS-ACONITATE 2-METHYLTRANSFERASE"/>
    <property type="match status" value="1"/>
</dbReference>
<organism evidence="4 5">
    <name type="scientific">Treponema succinifaciens (strain ATCC 33096 / DSM 2489 / 6091)</name>
    <dbReference type="NCBI Taxonomy" id="869209"/>
    <lineage>
        <taxon>Bacteria</taxon>
        <taxon>Pseudomonadati</taxon>
        <taxon>Spirochaetota</taxon>
        <taxon>Spirochaetia</taxon>
        <taxon>Spirochaetales</taxon>
        <taxon>Treponemataceae</taxon>
        <taxon>Treponema</taxon>
    </lineage>
</organism>
<dbReference type="STRING" id="869209.Tresu_1649"/>
<keyword evidence="2" id="KW-0808">Transferase</keyword>
<feature type="domain" description="Methyltransferase" evidence="3">
    <location>
        <begin position="48"/>
        <end position="136"/>
    </location>
</feature>
<dbReference type="GO" id="GO:0008168">
    <property type="term" value="F:methyltransferase activity"/>
    <property type="evidence" value="ECO:0007669"/>
    <property type="project" value="UniProtKB-KW"/>
</dbReference>
<dbReference type="Gene3D" id="3.40.50.150">
    <property type="entry name" value="Vaccinia Virus protein VP39"/>
    <property type="match status" value="1"/>
</dbReference>
<proteinExistence type="predicted"/>
<evidence type="ECO:0000256" key="2">
    <source>
        <dbReference type="ARBA" id="ARBA00022679"/>
    </source>
</evidence>
<evidence type="ECO:0000256" key="1">
    <source>
        <dbReference type="ARBA" id="ARBA00022603"/>
    </source>
</evidence>
<dbReference type="Proteomes" id="UP000006852">
    <property type="component" value="Chromosome"/>
</dbReference>
<evidence type="ECO:0000259" key="3">
    <source>
        <dbReference type="Pfam" id="PF13649"/>
    </source>
</evidence>
<keyword evidence="5" id="KW-1185">Reference proteome</keyword>
<dbReference type="InterPro" id="IPR041698">
    <property type="entry name" value="Methyltransf_25"/>
</dbReference>
<dbReference type="RefSeq" id="WP_013701829.1">
    <property type="nucleotide sequence ID" value="NC_015385.1"/>
</dbReference>
<dbReference type="CDD" id="cd02440">
    <property type="entry name" value="AdoMet_MTases"/>
    <property type="match status" value="1"/>
</dbReference>
<accession>F2NSB2</accession>
<dbReference type="OrthoDB" id="9804312at2"/>
<dbReference type="InterPro" id="IPR029063">
    <property type="entry name" value="SAM-dependent_MTases_sf"/>
</dbReference>
<reference evidence="5" key="2">
    <citation type="submission" date="2011-04" db="EMBL/GenBank/DDBJ databases">
        <title>The complete genome of chromosome of Treponema succinifaciens DSM 2489.</title>
        <authorList>
            <person name="Lucas S."/>
            <person name="Copeland A."/>
            <person name="Lapidus A."/>
            <person name="Bruce D."/>
            <person name="Goodwin L."/>
            <person name="Pitluck S."/>
            <person name="Peters L."/>
            <person name="Kyrpides N."/>
            <person name="Mavromatis K."/>
            <person name="Ivanova N."/>
            <person name="Ovchinnikova G."/>
            <person name="Teshima H."/>
            <person name="Detter J.C."/>
            <person name="Tapia R."/>
            <person name="Han C."/>
            <person name="Land M."/>
            <person name="Hauser L."/>
            <person name="Markowitz V."/>
            <person name="Cheng J.-F."/>
            <person name="Hugenholtz P."/>
            <person name="Woyke T."/>
            <person name="Wu D."/>
            <person name="Gronow S."/>
            <person name="Wellnitz S."/>
            <person name="Brambilla E."/>
            <person name="Klenk H.-P."/>
            <person name="Eisen J.A."/>
        </authorList>
    </citation>
    <scope>NUCLEOTIDE SEQUENCE [LARGE SCALE GENOMIC DNA]</scope>
    <source>
        <strain evidence="5">ATCC 33096 / DSM 2489 / 6091</strain>
    </source>
</reference>
<gene>
    <name evidence="4" type="ordered locus">Tresu_1649</name>
</gene>
<sequence length="231" mass="26972">MKHKKDYKEKTLEYYNQNNKVFIDGTLNVDFSETQDKFLSFLKPGDKILDFGCGSGRDTKYFLEKGFEVSAIDGSKKMCEFASQFTGINITQLDFLDFYEKERYNGIWACSSILHLNSKELLRVLKNISAALKPDGIFYTSFKYGTFEGERNGRFFNDMTQTKFSELLKKIRFLEVLENWVTEDVRTGHKNEKWFNVICKKLFLESFYLSIPNKKQPSSCEKITPIACKNE</sequence>
<dbReference type="eggNOG" id="COG2227">
    <property type="taxonomic scope" value="Bacteria"/>
</dbReference>
<keyword evidence="1 4" id="KW-0489">Methyltransferase</keyword>
<dbReference type="HOGENOM" id="CLU_057823_2_1_12"/>
<dbReference type="GeneID" id="302998805"/>
<dbReference type="SUPFAM" id="SSF53335">
    <property type="entry name" value="S-adenosyl-L-methionine-dependent methyltransferases"/>
    <property type="match status" value="1"/>
</dbReference>
<evidence type="ECO:0000313" key="4">
    <source>
        <dbReference type="EMBL" id="AEB14548.1"/>
    </source>
</evidence>
<dbReference type="KEGG" id="tsu:Tresu_1649"/>
<dbReference type="PANTHER" id="PTHR43861">
    <property type="entry name" value="TRANS-ACONITATE 2-METHYLTRANSFERASE-RELATED"/>
    <property type="match status" value="1"/>
</dbReference>
<evidence type="ECO:0000313" key="5">
    <source>
        <dbReference type="Proteomes" id="UP000006852"/>
    </source>
</evidence>
<reference evidence="4 5" key="1">
    <citation type="journal article" date="2011" name="Stand. Genomic Sci.">
        <title>Complete genome sequence of Treponema succinifaciens type strain (6091).</title>
        <authorList>
            <person name="Han C."/>
            <person name="Gronow S."/>
            <person name="Teshima H."/>
            <person name="Lapidus A."/>
            <person name="Nolan M."/>
            <person name="Lucas S."/>
            <person name="Hammon N."/>
            <person name="Deshpande S."/>
            <person name="Cheng J.F."/>
            <person name="Zeytun A."/>
            <person name="Tapia R."/>
            <person name="Goodwin L."/>
            <person name="Pitluck S."/>
            <person name="Liolios K."/>
            <person name="Pagani I."/>
            <person name="Ivanova N."/>
            <person name="Mavromatis K."/>
            <person name="Mikhailova N."/>
            <person name="Huntemann M."/>
            <person name="Pati A."/>
            <person name="Chen A."/>
            <person name="Palaniappan K."/>
            <person name="Land M."/>
            <person name="Hauser L."/>
            <person name="Brambilla E.M."/>
            <person name="Rohde M."/>
            <person name="Goker M."/>
            <person name="Woyke T."/>
            <person name="Bristow J."/>
            <person name="Eisen J.A."/>
            <person name="Markowitz V."/>
            <person name="Hugenholtz P."/>
            <person name="Kyrpides N.C."/>
            <person name="Klenk H.P."/>
            <person name="Detter J.C."/>
        </authorList>
    </citation>
    <scope>NUCLEOTIDE SEQUENCE [LARGE SCALE GENOMIC DNA]</scope>
    <source>
        <strain evidence="5">ATCC 33096 / DSM 2489 / 6091</strain>
    </source>
</reference>
<dbReference type="Pfam" id="PF13649">
    <property type="entry name" value="Methyltransf_25"/>
    <property type="match status" value="1"/>
</dbReference>
<dbReference type="AlphaFoldDB" id="F2NSB2"/>